<sequence length="258" mass="28993">MLDDIRFDALLDEVGKEFLCEGLRLLAVNLCRSGYDADMKDWDSPARRSGSKGVIFSHLQMSTYGQGASLLERYGIAHSVNIHGYKEGYSPDVQMDISAIEISPDSVKLTNSNVRDLANVFVAAQTVLDQSCLGPDAEFYPMELKRQMQRTGVNSGYLTAIPVRPLTRKKLEKAHRLSSGEPINDVYFWTSKMLGKPYDTKLEKTLPDTNFWETVYPSFVYDALADDPSVFRKVLAAAMQPIDDGMREIHAERWANPV</sequence>
<accession>A0ABZ2V5Y7</accession>
<organism evidence="1 2">
    <name type="scientific">Yoonia phaeophyticola</name>
    <dbReference type="NCBI Taxonomy" id="3137369"/>
    <lineage>
        <taxon>Bacteria</taxon>
        <taxon>Pseudomonadati</taxon>
        <taxon>Pseudomonadota</taxon>
        <taxon>Alphaproteobacteria</taxon>
        <taxon>Rhodobacterales</taxon>
        <taxon>Paracoccaceae</taxon>
        <taxon>Yoonia</taxon>
    </lineage>
</organism>
<dbReference type="Proteomes" id="UP001440612">
    <property type="component" value="Chromosome"/>
</dbReference>
<evidence type="ECO:0000313" key="1">
    <source>
        <dbReference type="EMBL" id="WZC49971.1"/>
    </source>
</evidence>
<dbReference type="EMBL" id="CP150951">
    <property type="protein sequence ID" value="WZC49971.1"/>
    <property type="molecule type" value="Genomic_DNA"/>
</dbReference>
<dbReference type="RefSeq" id="WP_341368081.1">
    <property type="nucleotide sequence ID" value="NZ_CP150951.2"/>
</dbReference>
<name>A0ABZ2V5Y7_9RHOB</name>
<evidence type="ECO:0000313" key="2">
    <source>
        <dbReference type="Proteomes" id="UP001440612"/>
    </source>
</evidence>
<gene>
    <name evidence="1" type="ORF">AABB29_04795</name>
</gene>
<protein>
    <submittedName>
        <fullName evidence="1">Uncharacterized protein</fullName>
    </submittedName>
</protein>
<reference evidence="2" key="1">
    <citation type="submission" date="2024-04" db="EMBL/GenBank/DDBJ databases">
        <title>Phylogenomic analyses of a clade within the roseobacter group suggest taxonomic reassignments of species of the genera Aestuariivita, Citreicella, Loktanella, Nautella, Pelagibaca, Ruegeria, Thalassobius, Thiobacimonas and Tropicibacter, and the proposal o.</title>
        <authorList>
            <person name="Jeon C.O."/>
        </authorList>
    </citation>
    <scope>NUCLEOTIDE SEQUENCE [LARGE SCALE GENOMIC DNA]</scope>
    <source>
        <strain evidence="2">BS5-3</strain>
    </source>
</reference>
<proteinExistence type="predicted"/>
<keyword evidence="2" id="KW-1185">Reference proteome</keyword>